<keyword evidence="5" id="KW-1185">Reference proteome</keyword>
<dbReference type="PANTHER" id="PTHR43673">
    <property type="entry name" value="NAD(P)H NITROREDUCTASE YDGI-RELATED"/>
    <property type="match status" value="1"/>
</dbReference>
<evidence type="ECO:0000259" key="3">
    <source>
        <dbReference type="Pfam" id="PF00881"/>
    </source>
</evidence>
<dbReference type="InterPro" id="IPR000415">
    <property type="entry name" value="Nitroreductase-like"/>
</dbReference>
<dbReference type="PANTHER" id="PTHR43673:SF10">
    <property type="entry name" value="NADH DEHYDROGENASE_NAD(P)H NITROREDUCTASE XCC3605-RELATED"/>
    <property type="match status" value="1"/>
</dbReference>
<evidence type="ECO:0000313" key="5">
    <source>
        <dbReference type="Proteomes" id="UP001652338"/>
    </source>
</evidence>
<keyword evidence="2" id="KW-0560">Oxidoreductase</keyword>
<evidence type="ECO:0000256" key="2">
    <source>
        <dbReference type="ARBA" id="ARBA00023002"/>
    </source>
</evidence>
<accession>A0ABT2SIF5</accession>
<evidence type="ECO:0000313" key="4">
    <source>
        <dbReference type="EMBL" id="MCU6724286.1"/>
    </source>
</evidence>
<dbReference type="Gene3D" id="3.40.109.10">
    <property type="entry name" value="NADH Oxidase"/>
    <property type="match status" value="1"/>
</dbReference>
<feature type="domain" description="Nitroreductase" evidence="3">
    <location>
        <begin position="77"/>
        <end position="155"/>
    </location>
</feature>
<evidence type="ECO:0000256" key="1">
    <source>
        <dbReference type="ARBA" id="ARBA00007118"/>
    </source>
</evidence>
<sequence>MSAVLENMKSRRSVRKFKPDMVPQEILDQITEAGLYAASGMGRQATIMLQVTNKELRDKIAKMNQEIGGWKDGFDPFYGAPAMIIVLAKKDVPTRVYDGSLVMGNLMLAAHELGVDSCWIHRAKEEFETEWGKELLKSLGVEEEYEGIGHCALGYADGEYPQAAERKEHRIFKVE</sequence>
<protein>
    <submittedName>
        <fullName evidence="4">Nitroreductase</fullName>
    </submittedName>
</protein>
<dbReference type="CDD" id="cd02136">
    <property type="entry name" value="PnbA_NfnB-like"/>
    <property type="match status" value="1"/>
</dbReference>
<dbReference type="EMBL" id="JAOQKE010000002">
    <property type="protein sequence ID" value="MCU6724286.1"/>
    <property type="molecule type" value="Genomic_DNA"/>
</dbReference>
<dbReference type="Pfam" id="PF00881">
    <property type="entry name" value="Nitroreductase"/>
    <property type="match status" value="2"/>
</dbReference>
<comment type="similarity">
    <text evidence="1">Belongs to the nitroreductase family.</text>
</comment>
<dbReference type="RefSeq" id="WP_262653584.1">
    <property type="nucleotide sequence ID" value="NZ_JAOQKE010000002.1"/>
</dbReference>
<comment type="caution">
    <text evidence="4">The sequence shown here is derived from an EMBL/GenBank/DDBJ whole genome shotgun (WGS) entry which is preliminary data.</text>
</comment>
<proteinExistence type="inferred from homology"/>
<reference evidence="4 5" key="1">
    <citation type="journal article" date="2021" name="ISME Commun">
        <title>Automated analysis of genomic sequences facilitates high-throughput and comprehensive description of bacteria.</title>
        <authorList>
            <person name="Hitch T.C.A."/>
        </authorList>
    </citation>
    <scope>NUCLEOTIDE SEQUENCE [LARGE SCALE GENOMIC DNA]</scope>
    <source>
        <strain evidence="4 5">Sanger_29</strain>
    </source>
</reference>
<dbReference type="Proteomes" id="UP001652338">
    <property type="component" value="Unassembled WGS sequence"/>
</dbReference>
<dbReference type="InterPro" id="IPR029479">
    <property type="entry name" value="Nitroreductase"/>
</dbReference>
<organism evidence="4 5">
    <name type="scientific">Muricoprocola aceti</name>
    <dbReference type="NCBI Taxonomy" id="2981772"/>
    <lineage>
        <taxon>Bacteria</taxon>
        <taxon>Bacillati</taxon>
        <taxon>Bacillota</taxon>
        <taxon>Clostridia</taxon>
        <taxon>Lachnospirales</taxon>
        <taxon>Lachnospiraceae</taxon>
        <taxon>Muricoprocola</taxon>
    </lineage>
</organism>
<feature type="domain" description="Nitroreductase" evidence="3">
    <location>
        <begin position="9"/>
        <end position="63"/>
    </location>
</feature>
<gene>
    <name evidence="4" type="ORF">OCV47_02755</name>
</gene>
<name>A0ABT2SIF5_9FIRM</name>
<dbReference type="SUPFAM" id="SSF55469">
    <property type="entry name" value="FMN-dependent nitroreductase-like"/>
    <property type="match status" value="1"/>
</dbReference>